<evidence type="ECO:0000313" key="3">
    <source>
        <dbReference type="Proteomes" id="UP000661607"/>
    </source>
</evidence>
<reference evidence="2 3" key="1">
    <citation type="submission" date="2020-10" db="EMBL/GenBank/DDBJ databases">
        <title>Sequencing the genomes of 1000 actinobacteria strains.</title>
        <authorList>
            <person name="Klenk H.-P."/>
        </authorList>
    </citation>
    <scope>NUCLEOTIDE SEQUENCE [LARGE SCALE GENOMIC DNA]</scope>
    <source>
        <strain evidence="2 3">DSM 43748</strain>
    </source>
</reference>
<organism evidence="2 3">
    <name type="scientific">Nonomuraea africana</name>
    <dbReference type="NCBI Taxonomy" id="46171"/>
    <lineage>
        <taxon>Bacteria</taxon>
        <taxon>Bacillati</taxon>
        <taxon>Actinomycetota</taxon>
        <taxon>Actinomycetes</taxon>
        <taxon>Streptosporangiales</taxon>
        <taxon>Streptosporangiaceae</taxon>
        <taxon>Nonomuraea</taxon>
    </lineage>
</organism>
<dbReference type="PROSITE" id="PS51674">
    <property type="entry name" value="4FE4S_WBL"/>
    <property type="match status" value="1"/>
</dbReference>
<dbReference type="Pfam" id="PF02467">
    <property type="entry name" value="Whib"/>
    <property type="match status" value="1"/>
</dbReference>
<feature type="domain" description="4Fe-4S Wbl-type" evidence="1">
    <location>
        <begin position="18"/>
        <end position="85"/>
    </location>
</feature>
<name>A0ABR9KX21_9ACTN</name>
<dbReference type="InterPro" id="IPR034768">
    <property type="entry name" value="4FE4S_WBL"/>
</dbReference>
<evidence type="ECO:0000313" key="2">
    <source>
        <dbReference type="EMBL" id="MBE1566570.1"/>
    </source>
</evidence>
<accession>A0ABR9KX21</accession>
<dbReference type="Proteomes" id="UP000661607">
    <property type="component" value="Unassembled WGS sequence"/>
</dbReference>
<sequence length="96" mass="11011">MAKLRRARITPGWHERAACKGADHWIFCNDEAALRNGEPRPPYDEEKAKSYCSGCPVRTVCLEEALRMRDLFMVRGGLNADELRAEYLTRQRRAAS</sequence>
<dbReference type="RefSeq" id="WP_192781571.1">
    <property type="nucleotide sequence ID" value="NZ_BAAASY010000032.1"/>
</dbReference>
<comment type="caution">
    <text evidence="2">The sequence shown here is derived from an EMBL/GenBank/DDBJ whole genome shotgun (WGS) entry which is preliminary data.</text>
</comment>
<proteinExistence type="predicted"/>
<protein>
    <submittedName>
        <fullName evidence="2">WhiB family redox-sensing transcriptional regulator</fullName>
    </submittedName>
</protein>
<evidence type="ECO:0000259" key="1">
    <source>
        <dbReference type="PROSITE" id="PS51674"/>
    </source>
</evidence>
<dbReference type="EMBL" id="JADBEF010000002">
    <property type="protein sequence ID" value="MBE1566570.1"/>
    <property type="molecule type" value="Genomic_DNA"/>
</dbReference>
<keyword evidence="3" id="KW-1185">Reference proteome</keyword>
<gene>
    <name evidence="2" type="ORF">H4W81_009442</name>
</gene>